<dbReference type="InterPro" id="IPR050271">
    <property type="entry name" value="UDP-glycosyltransferase"/>
</dbReference>
<organism evidence="5 6">
    <name type="scientific">Diplocarpon coronariae</name>
    <dbReference type="NCBI Taxonomy" id="2795749"/>
    <lineage>
        <taxon>Eukaryota</taxon>
        <taxon>Fungi</taxon>
        <taxon>Dikarya</taxon>
        <taxon>Ascomycota</taxon>
        <taxon>Pezizomycotina</taxon>
        <taxon>Leotiomycetes</taxon>
        <taxon>Helotiales</taxon>
        <taxon>Drepanopezizaceae</taxon>
        <taxon>Diplocarpon</taxon>
    </lineage>
</organism>
<dbReference type="InterPro" id="IPR002213">
    <property type="entry name" value="UDP_glucos_trans"/>
</dbReference>
<keyword evidence="4" id="KW-0812">Transmembrane</keyword>
<dbReference type="InParanoid" id="A0A218Z6K8"/>
<evidence type="ECO:0000256" key="4">
    <source>
        <dbReference type="SAM" id="Phobius"/>
    </source>
</evidence>
<keyword evidence="1 3" id="KW-0328">Glycosyltransferase</keyword>
<keyword evidence="4" id="KW-0472">Membrane</keyword>
<evidence type="ECO:0000256" key="3">
    <source>
        <dbReference type="RuleBase" id="RU003718"/>
    </source>
</evidence>
<evidence type="ECO:0000313" key="6">
    <source>
        <dbReference type="Proteomes" id="UP000242519"/>
    </source>
</evidence>
<dbReference type="Pfam" id="PF00201">
    <property type="entry name" value="UDPGT"/>
    <property type="match status" value="1"/>
</dbReference>
<sequence length="511" mass="56732">MPSSSIEPRHILAIAVVGRRTHLTPVLEICEVLHQYGHRITIAGMEGQIHNMPDWVSNTIPVCHAMDEKAAQIHHDLGEAVATERKGLKAMASTLVYFDSFYPEIHKNLKPFLAPRTGPGKVDFVIADFFEIAAIDLALEFNIPYATYCTQISFPLGRAPGIAGIPGQQQTLMNTENATLVQRTRELWIAFNLLTGLIPFIRNRIALRKQSTEIKDRAHISFINSFMGLETPVPLEPLVCPVGPLMKASWAPLTPEFSDFLAARTSVVYIGFGTLASMTLVRYTKLRDTIRALLKSGAIDGAIWSIRNLPSGAEPEPTGGEDDDLPVKASILMVPFAPQRAILEHPSLKLFITHAGAQSAHEAIFHGVPMLCMPIFGDHYPYALRCEENGGMALRLHKHDFTVAEALHKATLLLEDRDGSFRMNSKRMQTLSVLRQKVCAQEAATKVQEVLFDHELRQEAPGSFKMARPPALEPPAKRIGWWKRNSWDMILLGPFVSLYLGLGALFGKKNL</sequence>
<proteinExistence type="inferred from homology"/>
<keyword evidence="4" id="KW-1133">Transmembrane helix</keyword>
<reference evidence="5 6" key="1">
    <citation type="submission" date="2017-04" db="EMBL/GenBank/DDBJ databases">
        <title>Draft genome sequence of Marssonina coronaria NL1: causal agent of apple blotch.</title>
        <authorList>
            <person name="Cheng Q."/>
        </authorList>
    </citation>
    <scope>NUCLEOTIDE SEQUENCE [LARGE SCALE GENOMIC DNA]</scope>
    <source>
        <strain evidence="5 6">NL1</strain>
    </source>
</reference>
<evidence type="ECO:0000256" key="1">
    <source>
        <dbReference type="ARBA" id="ARBA00022676"/>
    </source>
</evidence>
<dbReference type="OrthoDB" id="5835829at2759"/>
<dbReference type="AlphaFoldDB" id="A0A218Z6K8"/>
<comment type="caution">
    <text evidence="5">The sequence shown here is derived from an EMBL/GenBank/DDBJ whole genome shotgun (WGS) entry which is preliminary data.</text>
</comment>
<gene>
    <name evidence="5" type="ORF">B2J93_1290</name>
</gene>
<protein>
    <submittedName>
        <fullName evidence="5">UDP-glucosyl transferase family protein</fullName>
    </submittedName>
</protein>
<dbReference type="PROSITE" id="PS00375">
    <property type="entry name" value="UDPGT"/>
    <property type="match status" value="1"/>
</dbReference>
<comment type="similarity">
    <text evidence="3">Belongs to the UDP-glycosyltransferase family.</text>
</comment>
<dbReference type="EMBL" id="MZNU01000207">
    <property type="protein sequence ID" value="OWP02836.1"/>
    <property type="molecule type" value="Genomic_DNA"/>
</dbReference>
<evidence type="ECO:0000256" key="2">
    <source>
        <dbReference type="ARBA" id="ARBA00022679"/>
    </source>
</evidence>
<dbReference type="PANTHER" id="PTHR48043:SF145">
    <property type="entry name" value="FI06409P-RELATED"/>
    <property type="match status" value="1"/>
</dbReference>
<name>A0A218Z6K8_9HELO</name>
<keyword evidence="6" id="KW-1185">Reference proteome</keyword>
<dbReference type="Gene3D" id="3.40.50.2000">
    <property type="entry name" value="Glycogen Phosphorylase B"/>
    <property type="match status" value="2"/>
</dbReference>
<dbReference type="Proteomes" id="UP000242519">
    <property type="component" value="Unassembled WGS sequence"/>
</dbReference>
<dbReference type="STRING" id="503106.A0A218Z6K8"/>
<accession>A0A218Z6K8</accession>
<dbReference type="SUPFAM" id="SSF53756">
    <property type="entry name" value="UDP-Glycosyltransferase/glycogen phosphorylase"/>
    <property type="match status" value="1"/>
</dbReference>
<dbReference type="GO" id="GO:0008194">
    <property type="term" value="F:UDP-glycosyltransferase activity"/>
    <property type="evidence" value="ECO:0007669"/>
    <property type="project" value="InterPro"/>
</dbReference>
<dbReference type="InterPro" id="IPR035595">
    <property type="entry name" value="UDP_glycos_trans_CS"/>
</dbReference>
<keyword evidence="2 3" id="KW-0808">Transferase</keyword>
<dbReference type="CDD" id="cd03784">
    <property type="entry name" value="GT1_Gtf-like"/>
    <property type="match status" value="1"/>
</dbReference>
<dbReference type="PANTHER" id="PTHR48043">
    <property type="entry name" value="EG:EG0003.4 PROTEIN-RELATED"/>
    <property type="match status" value="1"/>
</dbReference>
<feature type="transmembrane region" description="Helical" evidence="4">
    <location>
        <begin position="487"/>
        <end position="506"/>
    </location>
</feature>
<evidence type="ECO:0000313" key="5">
    <source>
        <dbReference type="EMBL" id="OWP02836.1"/>
    </source>
</evidence>